<evidence type="ECO:0000313" key="1">
    <source>
        <dbReference type="EMBL" id="CAI1912508.1"/>
    </source>
</evidence>
<evidence type="ECO:0000313" key="2">
    <source>
        <dbReference type="Proteomes" id="UP001152964"/>
    </source>
</evidence>
<proteinExistence type="predicted"/>
<accession>A0ABN8VTP5</accession>
<organism evidence="1 2">
    <name type="scientific">Saccharomyces eubayanus</name>
    <name type="common">Yeast</name>
    <dbReference type="NCBI Taxonomy" id="1080349"/>
    <lineage>
        <taxon>Eukaryota</taxon>
        <taxon>Fungi</taxon>
        <taxon>Dikarya</taxon>
        <taxon>Ascomycota</taxon>
        <taxon>Saccharomycotina</taxon>
        <taxon>Saccharomycetes</taxon>
        <taxon>Saccharomycetales</taxon>
        <taxon>Saccharomycetaceae</taxon>
        <taxon>Saccharomyces</taxon>
    </lineage>
</organism>
<name>A0ABN8VTP5_SACEU</name>
<protein>
    <submittedName>
        <fullName evidence="1">Uncharacterized protein</fullName>
    </submittedName>
</protein>
<dbReference type="EMBL" id="OX291494">
    <property type="protein sequence ID" value="CAI1912508.1"/>
    <property type="molecule type" value="Genomic_DNA"/>
</dbReference>
<keyword evidence="2" id="KW-1185">Reference proteome</keyword>
<sequence length="24" mass="2782">MGHRVVNEIDTTEAELEEDWGMYG</sequence>
<dbReference type="Proteomes" id="UP001152964">
    <property type="component" value="Chromosome 4"/>
</dbReference>
<reference evidence="1" key="1">
    <citation type="submission" date="2022-08" db="EMBL/GenBank/DDBJ databases">
        <authorList>
            <person name="Byrne P K."/>
        </authorList>
    </citation>
    <scope>NUCLEOTIDE SEQUENCE</scope>
    <source>
        <strain evidence="1">UCD650</strain>
    </source>
</reference>
<gene>
    <name evidence="1" type="primary">U6500D02740</name>
    <name evidence="1" type="ORF">SEUBUCD650_0D02740</name>
</gene>